<evidence type="ECO:0008006" key="10">
    <source>
        <dbReference type="Google" id="ProtNLM"/>
    </source>
</evidence>
<proteinExistence type="inferred from homology"/>
<dbReference type="GO" id="GO:0061723">
    <property type="term" value="P:glycophagy"/>
    <property type="evidence" value="ECO:0007669"/>
    <property type="project" value="TreeGrafter"/>
</dbReference>
<dbReference type="PANTHER" id="PTHR12866">
    <property type="entry name" value="UBIQUITIN-LIKE-CONJUGATING ENZYME ATG3"/>
    <property type="match status" value="1"/>
</dbReference>
<dbReference type="GO" id="GO:0019776">
    <property type="term" value="F:Atg8-family ligase activity"/>
    <property type="evidence" value="ECO:0007669"/>
    <property type="project" value="TreeGrafter"/>
</dbReference>
<keyword evidence="7" id="KW-0072">Autophagy</keyword>
<evidence type="ECO:0000256" key="1">
    <source>
        <dbReference type="ARBA" id="ARBA00004496"/>
    </source>
</evidence>
<reference evidence="8" key="1">
    <citation type="submission" date="2023-01" db="EMBL/GenBank/DDBJ databases">
        <title>Metagenome sequencing of chrysophaentin producing Chrysophaeum taylorii.</title>
        <authorList>
            <person name="Davison J."/>
            <person name="Bewley C."/>
        </authorList>
    </citation>
    <scope>NUCLEOTIDE SEQUENCE</scope>
    <source>
        <strain evidence="8">NIES-1699</strain>
    </source>
</reference>
<keyword evidence="6" id="KW-0653">Protein transport</keyword>
<dbReference type="EMBL" id="JAQMWT010000012">
    <property type="protein sequence ID" value="KAJ8614063.1"/>
    <property type="molecule type" value="Genomic_DNA"/>
</dbReference>
<accession>A0AAD7XQK7</accession>
<keyword evidence="5" id="KW-0833">Ubl conjugation pathway</keyword>
<evidence type="ECO:0000256" key="6">
    <source>
        <dbReference type="ARBA" id="ARBA00022927"/>
    </source>
</evidence>
<evidence type="ECO:0000256" key="7">
    <source>
        <dbReference type="ARBA" id="ARBA00023006"/>
    </source>
</evidence>
<gene>
    <name evidence="8" type="ORF">CTAYLR_005829</name>
</gene>
<evidence type="ECO:0000313" key="9">
    <source>
        <dbReference type="Proteomes" id="UP001230188"/>
    </source>
</evidence>
<dbReference type="GO" id="GO:0044804">
    <property type="term" value="P:nucleophagy"/>
    <property type="evidence" value="ECO:0007669"/>
    <property type="project" value="TreeGrafter"/>
</dbReference>
<dbReference type="PANTHER" id="PTHR12866:SF2">
    <property type="entry name" value="UBIQUITIN-LIKE-CONJUGATING ENZYME ATG3"/>
    <property type="match status" value="1"/>
</dbReference>
<comment type="caution">
    <text evidence="8">The sequence shown here is derived from an EMBL/GenBank/DDBJ whole genome shotgun (WGS) entry which is preliminary data.</text>
</comment>
<dbReference type="InterPro" id="IPR007135">
    <property type="entry name" value="Atg3/Atg10"/>
</dbReference>
<dbReference type="GO" id="GO:0015031">
    <property type="term" value="P:protein transport"/>
    <property type="evidence" value="ECO:0007669"/>
    <property type="project" value="UniProtKB-KW"/>
</dbReference>
<name>A0AAD7XQK7_9STRA</name>
<dbReference type="Pfam" id="PF03987">
    <property type="entry name" value="Autophagy_act_C"/>
    <property type="match status" value="1"/>
</dbReference>
<organism evidence="8 9">
    <name type="scientific">Chrysophaeum taylorii</name>
    <dbReference type="NCBI Taxonomy" id="2483200"/>
    <lineage>
        <taxon>Eukaryota</taxon>
        <taxon>Sar</taxon>
        <taxon>Stramenopiles</taxon>
        <taxon>Ochrophyta</taxon>
        <taxon>Pelagophyceae</taxon>
        <taxon>Pelagomonadales</taxon>
        <taxon>Pelagomonadaceae</taxon>
        <taxon>Chrysophaeum</taxon>
    </lineage>
</organism>
<evidence type="ECO:0000256" key="4">
    <source>
        <dbReference type="ARBA" id="ARBA00022490"/>
    </source>
</evidence>
<dbReference type="GO" id="GO:0000422">
    <property type="term" value="P:autophagy of mitochondrion"/>
    <property type="evidence" value="ECO:0007669"/>
    <property type="project" value="TreeGrafter"/>
</dbReference>
<dbReference type="AlphaFoldDB" id="A0AAD7XQK7"/>
<evidence type="ECO:0000256" key="5">
    <source>
        <dbReference type="ARBA" id="ARBA00022786"/>
    </source>
</evidence>
<keyword evidence="9" id="KW-1185">Reference proteome</keyword>
<comment type="subcellular location">
    <subcellularLocation>
        <location evidence="1">Cytoplasm</location>
    </subcellularLocation>
</comment>
<keyword evidence="4" id="KW-0963">Cytoplasm</keyword>
<sequence>MTSLLARGKEVRERWWPVLRESAFLARGVLTPEEFVAAGDELVYKCPTWSWSAGDEVRRKRYLPETKQFLVTTNVPCAERAAAMEGAVMTSADDEDDWVAPSLAKDVTEETIETIGEKTTEDDELAGLEDATISADEATSSADKILRTRTYDLSITYDKYWQTPRMWFFGYDENAQPLSQAQVFEDIILDYARRTVTFELHPHLEGSLHASIHPCKHPAAMKRILDTLVSKKDANPRPDQALFIFLKFLQSVVPTINYDFTQEVEV</sequence>
<evidence type="ECO:0000256" key="2">
    <source>
        <dbReference type="ARBA" id="ARBA00007683"/>
    </source>
</evidence>
<dbReference type="GO" id="GO:0005829">
    <property type="term" value="C:cytosol"/>
    <property type="evidence" value="ECO:0007669"/>
    <property type="project" value="TreeGrafter"/>
</dbReference>
<evidence type="ECO:0000313" key="8">
    <source>
        <dbReference type="EMBL" id="KAJ8614063.1"/>
    </source>
</evidence>
<comment type="similarity">
    <text evidence="2">Belongs to the ATG3 family.</text>
</comment>
<dbReference type="Proteomes" id="UP001230188">
    <property type="component" value="Unassembled WGS sequence"/>
</dbReference>
<dbReference type="GO" id="GO:0000407">
    <property type="term" value="C:phagophore assembly site"/>
    <property type="evidence" value="ECO:0007669"/>
    <property type="project" value="TreeGrafter"/>
</dbReference>
<dbReference type="Gene3D" id="3.30.1460.50">
    <property type="match status" value="1"/>
</dbReference>
<evidence type="ECO:0000256" key="3">
    <source>
        <dbReference type="ARBA" id="ARBA00022448"/>
    </source>
</evidence>
<protein>
    <recommendedName>
        <fullName evidence="10">Autophagy-related protein 3</fullName>
    </recommendedName>
</protein>
<keyword evidence="3" id="KW-0813">Transport</keyword>
<dbReference type="GO" id="GO:0000045">
    <property type="term" value="P:autophagosome assembly"/>
    <property type="evidence" value="ECO:0007669"/>
    <property type="project" value="TreeGrafter"/>
</dbReference>